<organism evidence="1 2">
    <name type="scientific">Rhynchosporium secalis</name>
    <name type="common">Barley scald fungus</name>
    <dbReference type="NCBI Taxonomy" id="38038"/>
    <lineage>
        <taxon>Eukaryota</taxon>
        <taxon>Fungi</taxon>
        <taxon>Dikarya</taxon>
        <taxon>Ascomycota</taxon>
        <taxon>Pezizomycotina</taxon>
        <taxon>Leotiomycetes</taxon>
        <taxon>Helotiales</taxon>
        <taxon>Ploettnerulaceae</taxon>
        <taxon>Rhynchosporium</taxon>
    </lineage>
</organism>
<sequence length="274" mass="30966">MASSNSGSVSQPDLFSRHGSVFANHLVQSMLITAKEPKESKEEGRSTEVRDDGLIKIEQDDEGIEVSESMDALNNQILSECQLKFGDEWTECEFSFPKQFIDAPLRKDTYSSMEARFVSTTSKSPLDIVALVKEKAIRYMSSRPGRDESGGDTRCHSLCKQSIQGILEPDRLLILNDMLNYRNHQLELAGRYAVKLGSSKDGIPDQFDQVEWHSSLNKDRMSGSSVRKHRAADLKKRFADMLDCIDDLRLFDTPLWTQGFDYSKPPEYLAAKLV</sequence>
<keyword evidence="2" id="KW-1185">Reference proteome</keyword>
<dbReference type="AlphaFoldDB" id="A0A1E1MPW8"/>
<dbReference type="EMBL" id="FJVC01000473">
    <property type="protein sequence ID" value="CZT51116.1"/>
    <property type="molecule type" value="Genomic_DNA"/>
</dbReference>
<dbReference type="Proteomes" id="UP000177625">
    <property type="component" value="Unassembled WGS sequence"/>
</dbReference>
<evidence type="ECO:0000313" key="1">
    <source>
        <dbReference type="EMBL" id="CZT51116.1"/>
    </source>
</evidence>
<accession>A0A1E1MPW8</accession>
<proteinExistence type="predicted"/>
<protein>
    <submittedName>
        <fullName evidence="1">Uncharacterized protein</fullName>
    </submittedName>
</protein>
<name>A0A1E1MPW8_RHYSE</name>
<evidence type="ECO:0000313" key="2">
    <source>
        <dbReference type="Proteomes" id="UP000177625"/>
    </source>
</evidence>
<reference evidence="2" key="1">
    <citation type="submission" date="2016-03" db="EMBL/GenBank/DDBJ databases">
        <authorList>
            <person name="Guldener U."/>
        </authorList>
    </citation>
    <scope>NUCLEOTIDE SEQUENCE [LARGE SCALE GENOMIC DNA]</scope>
</reference>
<gene>
    <name evidence="1" type="ORF">RSE6_12207</name>
</gene>